<comment type="similarity">
    <text evidence="1">Belongs to the short-chain dehydrogenases/reductases (SDR) family.</text>
</comment>
<dbReference type="PROSITE" id="PS00061">
    <property type="entry name" value="ADH_SHORT"/>
    <property type="match status" value="1"/>
</dbReference>
<dbReference type="Proteomes" id="UP001642540">
    <property type="component" value="Unassembled WGS sequence"/>
</dbReference>
<evidence type="ECO:0000256" key="2">
    <source>
        <dbReference type="ARBA" id="ARBA00011881"/>
    </source>
</evidence>
<evidence type="ECO:0000313" key="5">
    <source>
        <dbReference type="EMBL" id="CAL8129024.1"/>
    </source>
</evidence>
<dbReference type="PANTHER" id="PTHR44252">
    <property type="entry name" value="D-ERYTHRULOSE REDUCTASE"/>
    <property type="match status" value="1"/>
</dbReference>
<proteinExistence type="inferred from homology"/>
<keyword evidence="3" id="KW-0521">NADP</keyword>
<dbReference type="InterPro" id="IPR020904">
    <property type="entry name" value="Sc_DH/Rdtase_CS"/>
</dbReference>
<keyword evidence="6" id="KW-1185">Reference proteome</keyword>
<protein>
    <recommendedName>
        <fullName evidence="7">L-xylulose reductase</fullName>
    </recommendedName>
</protein>
<dbReference type="PANTHER" id="PTHR44252:SF3">
    <property type="entry name" value="D-ERYTHRULOSE REDUCTASE-RELATED"/>
    <property type="match status" value="1"/>
</dbReference>
<comment type="subunit">
    <text evidence="2">Homotetramer.</text>
</comment>
<evidence type="ECO:0008006" key="7">
    <source>
        <dbReference type="Google" id="ProtNLM"/>
    </source>
</evidence>
<dbReference type="PRINTS" id="PR00080">
    <property type="entry name" value="SDRFAMILY"/>
</dbReference>
<evidence type="ECO:0000256" key="3">
    <source>
        <dbReference type="ARBA" id="ARBA00022857"/>
    </source>
</evidence>
<dbReference type="Gene3D" id="3.40.50.720">
    <property type="entry name" value="NAD(P)-binding Rossmann-like Domain"/>
    <property type="match status" value="1"/>
</dbReference>
<accession>A0ABP1RJ54</accession>
<evidence type="ECO:0000256" key="1">
    <source>
        <dbReference type="ARBA" id="ARBA00006484"/>
    </source>
</evidence>
<dbReference type="InterPro" id="IPR002347">
    <property type="entry name" value="SDR_fam"/>
</dbReference>
<dbReference type="Pfam" id="PF13561">
    <property type="entry name" value="adh_short_C2"/>
    <property type="match status" value="1"/>
</dbReference>
<evidence type="ECO:0000256" key="4">
    <source>
        <dbReference type="ARBA" id="ARBA00023002"/>
    </source>
</evidence>
<dbReference type="SUPFAM" id="SSF51735">
    <property type="entry name" value="NAD(P)-binding Rossmann-fold domains"/>
    <property type="match status" value="1"/>
</dbReference>
<sequence length="249" mass="26377">MALNYSFAGKRILITGGAQGIGRQLVQRFHDDGAIVLTIDKNSETVEQLRNDLPSVTALLIDLTDWDSTRKAIESFGVLDHVVNNAGVIIPQSFMDVTKEMASLHFDVNVLACVNVIQAAAKGMIVRGSGGTVVNVSSICSRQAAPQTSMYAATKIALEMLTKSVAVELAVHNIRTNCIAPGLVDAPMAKPHDPVVAANIEKLIARLPIKRAINTNEVADLVMFLLSPLSAMITGETVMIDGGANAGSS</sequence>
<evidence type="ECO:0000313" key="6">
    <source>
        <dbReference type="Proteomes" id="UP001642540"/>
    </source>
</evidence>
<organism evidence="5 6">
    <name type="scientific">Orchesella dallaii</name>
    <dbReference type="NCBI Taxonomy" id="48710"/>
    <lineage>
        <taxon>Eukaryota</taxon>
        <taxon>Metazoa</taxon>
        <taxon>Ecdysozoa</taxon>
        <taxon>Arthropoda</taxon>
        <taxon>Hexapoda</taxon>
        <taxon>Collembola</taxon>
        <taxon>Entomobryomorpha</taxon>
        <taxon>Entomobryoidea</taxon>
        <taxon>Orchesellidae</taxon>
        <taxon>Orchesellinae</taxon>
        <taxon>Orchesella</taxon>
    </lineage>
</organism>
<dbReference type="InterPro" id="IPR051737">
    <property type="entry name" value="L-xylulose/Carbonyl_redctase"/>
</dbReference>
<reference evidence="5 6" key="1">
    <citation type="submission" date="2024-08" db="EMBL/GenBank/DDBJ databases">
        <authorList>
            <person name="Cucini C."/>
            <person name="Frati F."/>
        </authorList>
    </citation>
    <scope>NUCLEOTIDE SEQUENCE [LARGE SCALE GENOMIC DNA]</scope>
</reference>
<comment type="caution">
    <text evidence="5">The sequence shown here is derived from an EMBL/GenBank/DDBJ whole genome shotgun (WGS) entry which is preliminary data.</text>
</comment>
<keyword evidence="4" id="KW-0560">Oxidoreductase</keyword>
<dbReference type="InterPro" id="IPR036291">
    <property type="entry name" value="NAD(P)-bd_dom_sf"/>
</dbReference>
<dbReference type="PRINTS" id="PR00081">
    <property type="entry name" value="GDHRDH"/>
</dbReference>
<gene>
    <name evidence="5" type="ORF">ODALV1_LOCUS22784</name>
</gene>
<dbReference type="EMBL" id="CAXLJM020000075">
    <property type="protein sequence ID" value="CAL8129024.1"/>
    <property type="molecule type" value="Genomic_DNA"/>
</dbReference>
<name>A0ABP1RJ54_9HEXA</name>